<name>A0ABQ9TF14_SAGOE</name>
<sequence length="60" mass="6757">LESGELEFEEFLLKPEPEPEPKEEALVLGSGALDSQDEKEEPELFMDDLGNGNNEDLEHK</sequence>
<proteinExistence type="predicted"/>
<gene>
    <name evidence="2" type="ORF">P7K49_038560</name>
</gene>
<feature type="compositionally biased region" description="Basic and acidic residues" evidence="1">
    <location>
        <begin position="11"/>
        <end position="25"/>
    </location>
</feature>
<organism evidence="2 3">
    <name type="scientific">Saguinus oedipus</name>
    <name type="common">Cotton-top tamarin</name>
    <name type="synonym">Oedipomidas oedipus</name>
    <dbReference type="NCBI Taxonomy" id="9490"/>
    <lineage>
        <taxon>Eukaryota</taxon>
        <taxon>Metazoa</taxon>
        <taxon>Chordata</taxon>
        <taxon>Craniata</taxon>
        <taxon>Vertebrata</taxon>
        <taxon>Euteleostomi</taxon>
        <taxon>Mammalia</taxon>
        <taxon>Eutheria</taxon>
        <taxon>Euarchontoglires</taxon>
        <taxon>Primates</taxon>
        <taxon>Haplorrhini</taxon>
        <taxon>Platyrrhini</taxon>
        <taxon>Cebidae</taxon>
        <taxon>Callitrichinae</taxon>
        <taxon>Saguinus</taxon>
    </lineage>
</organism>
<evidence type="ECO:0000313" key="3">
    <source>
        <dbReference type="Proteomes" id="UP001266305"/>
    </source>
</evidence>
<reference evidence="2 3" key="1">
    <citation type="submission" date="2023-05" db="EMBL/GenBank/DDBJ databases">
        <title>B98-5 Cell Line De Novo Hybrid Assembly: An Optical Mapping Approach.</title>
        <authorList>
            <person name="Kananen K."/>
            <person name="Auerbach J.A."/>
            <person name="Kautto E."/>
            <person name="Blachly J.S."/>
        </authorList>
    </citation>
    <scope>NUCLEOTIDE SEQUENCE [LARGE SCALE GENOMIC DNA]</scope>
    <source>
        <strain evidence="2">B95-8</strain>
        <tissue evidence="2">Cell line</tissue>
    </source>
</reference>
<feature type="region of interest" description="Disordered" evidence="1">
    <location>
        <begin position="1"/>
        <end position="60"/>
    </location>
</feature>
<protein>
    <submittedName>
        <fullName evidence="2">Uncharacterized protein</fullName>
    </submittedName>
</protein>
<feature type="compositionally biased region" description="Acidic residues" evidence="1">
    <location>
        <begin position="1"/>
        <end position="10"/>
    </location>
</feature>
<keyword evidence="3" id="KW-1185">Reference proteome</keyword>
<dbReference type="Proteomes" id="UP001266305">
    <property type="component" value="Unassembled WGS sequence"/>
</dbReference>
<evidence type="ECO:0000256" key="1">
    <source>
        <dbReference type="SAM" id="MobiDB-lite"/>
    </source>
</evidence>
<feature type="non-terminal residue" evidence="2">
    <location>
        <position position="1"/>
    </location>
</feature>
<comment type="caution">
    <text evidence="2">The sequence shown here is derived from an EMBL/GenBank/DDBJ whole genome shotgun (WGS) entry which is preliminary data.</text>
</comment>
<dbReference type="EMBL" id="JASSZA010000023">
    <property type="protein sequence ID" value="KAK2083324.1"/>
    <property type="molecule type" value="Genomic_DNA"/>
</dbReference>
<evidence type="ECO:0000313" key="2">
    <source>
        <dbReference type="EMBL" id="KAK2083324.1"/>
    </source>
</evidence>
<feature type="compositionally biased region" description="Acidic residues" evidence="1">
    <location>
        <begin position="35"/>
        <end position="46"/>
    </location>
</feature>
<accession>A0ABQ9TF14</accession>